<feature type="signal peptide" evidence="3">
    <location>
        <begin position="1"/>
        <end position="20"/>
    </location>
</feature>
<accession>A0ABC9DLQ0</accession>
<dbReference type="AlphaFoldDB" id="A0ABC9DLQ0"/>
<dbReference type="SMART" id="SM00645">
    <property type="entry name" value="Pept_C1"/>
    <property type="match status" value="1"/>
</dbReference>
<evidence type="ECO:0000313" key="7">
    <source>
        <dbReference type="Proteomes" id="UP001497457"/>
    </source>
</evidence>
<dbReference type="InterPro" id="IPR038765">
    <property type="entry name" value="Papain-like_cys_pep_sf"/>
</dbReference>
<dbReference type="CDD" id="cd02248">
    <property type="entry name" value="Peptidase_C1A"/>
    <property type="match status" value="1"/>
</dbReference>
<feature type="domain" description="Cathepsin propeptide inhibitor" evidence="5">
    <location>
        <begin position="41"/>
        <end position="95"/>
    </location>
</feature>
<keyword evidence="3" id="KW-0732">Signal</keyword>
<comment type="similarity">
    <text evidence="1">Belongs to the peptidase C1 family.</text>
</comment>
<dbReference type="PRINTS" id="PR00705">
    <property type="entry name" value="PAPAIN"/>
</dbReference>
<dbReference type="InterPro" id="IPR025661">
    <property type="entry name" value="Pept_asp_AS"/>
</dbReference>
<reference evidence="7" key="1">
    <citation type="submission" date="2024-06" db="EMBL/GenBank/DDBJ databases">
        <authorList>
            <person name="Ryan C."/>
        </authorList>
    </citation>
    <scope>NUCLEOTIDE SEQUENCE [LARGE SCALE GENOMIC DNA]</scope>
</reference>
<keyword evidence="2" id="KW-1015">Disulfide bond</keyword>
<evidence type="ECO:0000313" key="6">
    <source>
        <dbReference type="EMBL" id="CAL5041281.1"/>
    </source>
</evidence>
<dbReference type="Proteomes" id="UP001497457">
    <property type="component" value="Chromosome 34rd"/>
</dbReference>
<keyword evidence="7" id="KW-1185">Reference proteome</keyword>
<feature type="domain" description="Peptidase C1A papain C-terminal" evidence="4">
    <location>
        <begin position="124"/>
        <end position="345"/>
    </location>
</feature>
<dbReference type="EMBL" id="OZ075144">
    <property type="protein sequence ID" value="CAL5041281.1"/>
    <property type="molecule type" value="Genomic_DNA"/>
</dbReference>
<organism evidence="6 7">
    <name type="scientific">Urochloa decumbens</name>
    <dbReference type="NCBI Taxonomy" id="240449"/>
    <lineage>
        <taxon>Eukaryota</taxon>
        <taxon>Viridiplantae</taxon>
        <taxon>Streptophyta</taxon>
        <taxon>Embryophyta</taxon>
        <taxon>Tracheophyta</taxon>
        <taxon>Spermatophyta</taxon>
        <taxon>Magnoliopsida</taxon>
        <taxon>Liliopsida</taxon>
        <taxon>Poales</taxon>
        <taxon>Poaceae</taxon>
        <taxon>PACMAD clade</taxon>
        <taxon>Panicoideae</taxon>
        <taxon>Panicodae</taxon>
        <taxon>Paniceae</taxon>
        <taxon>Melinidinae</taxon>
        <taxon>Urochloa</taxon>
    </lineage>
</organism>
<dbReference type="Gene3D" id="3.90.70.10">
    <property type="entry name" value="Cysteine proteinases"/>
    <property type="match status" value="1"/>
</dbReference>
<dbReference type="InterPro" id="IPR013201">
    <property type="entry name" value="Prot_inhib_I29"/>
</dbReference>
<dbReference type="SUPFAM" id="SSF54001">
    <property type="entry name" value="Cysteine proteinases"/>
    <property type="match status" value="1"/>
</dbReference>
<dbReference type="InterPro" id="IPR013128">
    <property type="entry name" value="Peptidase_C1A"/>
</dbReference>
<evidence type="ECO:0000256" key="3">
    <source>
        <dbReference type="SAM" id="SignalP"/>
    </source>
</evidence>
<evidence type="ECO:0000256" key="2">
    <source>
        <dbReference type="ARBA" id="ARBA00023157"/>
    </source>
</evidence>
<reference evidence="6 7" key="2">
    <citation type="submission" date="2024-10" db="EMBL/GenBank/DDBJ databases">
        <authorList>
            <person name="Ryan C."/>
        </authorList>
    </citation>
    <scope>NUCLEOTIDE SEQUENCE [LARGE SCALE GENOMIC DNA]</scope>
</reference>
<sequence>MARAAAVVLMAAIFVMAASAAIAMEFSHADLASENATWALYDRWSARYSIVREASDRARRFAIFASNARRALNSSSSYSGYIGINVFGDLTDAEVAEVYNCAIPPSPSFVSTPGAGVAVDEPSLPNAVDWRQTGYDLCPSAVTSVKDQGSNCGSCWAFAAAAAVEGIHSIRVKALVSLSAQQLVDCDTTSKGCNGGWAERAMYYAVNNGGIAPESAYPYKERQGPCQKVVGPLIPIDGYAQVPPNSELELRAAVARQPVVVTVQAGEDSEFKRYPRGIFRGYCGSGIHQMIAVGYGITELGEPYWVLKNSWGTRWGESGFMRMWRLMGETANGPCGIYTRASYPNWWN</sequence>
<dbReference type="InterPro" id="IPR039417">
    <property type="entry name" value="Peptidase_C1A_papain-like"/>
</dbReference>
<dbReference type="PANTHER" id="PTHR12411">
    <property type="entry name" value="CYSTEINE PROTEASE FAMILY C1-RELATED"/>
    <property type="match status" value="1"/>
</dbReference>
<evidence type="ECO:0000259" key="4">
    <source>
        <dbReference type="SMART" id="SM00645"/>
    </source>
</evidence>
<gene>
    <name evidence="6" type="ORF">URODEC1_LOCUS86578</name>
</gene>
<dbReference type="PROSITE" id="PS00640">
    <property type="entry name" value="THIOL_PROTEASE_ASN"/>
    <property type="match status" value="1"/>
</dbReference>
<feature type="chain" id="PRO_5044873109" evidence="3">
    <location>
        <begin position="21"/>
        <end position="348"/>
    </location>
</feature>
<proteinExistence type="inferred from homology"/>
<evidence type="ECO:0000259" key="5">
    <source>
        <dbReference type="SMART" id="SM00848"/>
    </source>
</evidence>
<evidence type="ECO:0000256" key="1">
    <source>
        <dbReference type="ARBA" id="ARBA00008455"/>
    </source>
</evidence>
<dbReference type="InterPro" id="IPR000668">
    <property type="entry name" value="Peptidase_C1A_C"/>
</dbReference>
<dbReference type="Pfam" id="PF00112">
    <property type="entry name" value="Peptidase_C1"/>
    <property type="match status" value="1"/>
</dbReference>
<protein>
    <submittedName>
        <fullName evidence="6">Uncharacterized protein</fullName>
    </submittedName>
</protein>
<name>A0ABC9DLQ0_9POAL</name>
<dbReference type="SMART" id="SM00848">
    <property type="entry name" value="Inhibitor_I29"/>
    <property type="match status" value="1"/>
</dbReference>